<keyword evidence="2" id="KW-1185">Reference proteome</keyword>
<reference evidence="1 2" key="1">
    <citation type="submission" date="2016-10" db="EMBL/GenBank/DDBJ databases">
        <authorList>
            <person name="de Groot N.N."/>
        </authorList>
    </citation>
    <scope>NUCLEOTIDE SEQUENCE [LARGE SCALE GENOMIC DNA]</scope>
    <source>
        <strain evidence="1 2">GAS232</strain>
    </source>
</reference>
<name>A0A1G7EMZ7_9BACT</name>
<protein>
    <submittedName>
        <fullName evidence="1">Uncharacterized protein</fullName>
    </submittedName>
</protein>
<dbReference type="AlphaFoldDB" id="A0A1G7EMZ7"/>
<accession>A0A1G7EMZ7</accession>
<dbReference type="RefSeq" id="WP_083343382.1">
    <property type="nucleotide sequence ID" value="NZ_LT629690.1"/>
</dbReference>
<evidence type="ECO:0000313" key="1">
    <source>
        <dbReference type="EMBL" id="SDE65058.1"/>
    </source>
</evidence>
<proteinExistence type="predicted"/>
<dbReference type="Proteomes" id="UP000182427">
    <property type="component" value="Chromosome I"/>
</dbReference>
<evidence type="ECO:0000313" key="2">
    <source>
        <dbReference type="Proteomes" id="UP000182427"/>
    </source>
</evidence>
<sequence>MDLSSLHSEELYAVEFVEKHLQLRFADDALLTLYIWPEVADADGISVGYGQSGYRDALCSLIGESVSESQFHDDTALTVEFENGTLLALSLRDEDRDATDAGSFRNMNGEVFDF</sequence>
<gene>
    <name evidence="1" type="ORF">SAMN05444167_0040</name>
</gene>
<organism evidence="1 2">
    <name type="scientific">Terriglobus roseus</name>
    <dbReference type="NCBI Taxonomy" id="392734"/>
    <lineage>
        <taxon>Bacteria</taxon>
        <taxon>Pseudomonadati</taxon>
        <taxon>Acidobacteriota</taxon>
        <taxon>Terriglobia</taxon>
        <taxon>Terriglobales</taxon>
        <taxon>Acidobacteriaceae</taxon>
        <taxon>Terriglobus</taxon>
    </lineage>
</organism>
<dbReference type="EMBL" id="LT629690">
    <property type="protein sequence ID" value="SDE65058.1"/>
    <property type="molecule type" value="Genomic_DNA"/>
</dbReference>
<dbReference type="OrthoDB" id="3428371at2"/>